<organism evidence="3 4">
    <name type="scientific">Hallerella succinigenes</name>
    <dbReference type="NCBI Taxonomy" id="1896222"/>
    <lineage>
        <taxon>Bacteria</taxon>
        <taxon>Pseudomonadati</taxon>
        <taxon>Fibrobacterota</taxon>
        <taxon>Fibrobacteria</taxon>
        <taxon>Fibrobacterales</taxon>
        <taxon>Fibrobacteraceae</taxon>
        <taxon>Hallerella</taxon>
    </lineage>
</organism>
<dbReference type="CDD" id="cd00093">
    <property type="entry name" value="HTH_XRE"/>
    <property type="match status" value="1"/>
</dbReference>
<feature type="coiled-coil region" evidence="1">
    <location>
        <begin position="52"/>
        <end position="79"/>
    </location>
</feature>
<dbReference type="PROSITE" id="PS50943">
    <property type="entry name" value="HTH_CROC1"/>
    <property type="match status" value="1"/>
</dbReference>
<dbReference type="SMART" id="SM00530">
    <property type="entry name" value="HTH_XRE"/>
    <property type="match status" value="1"/>
</dbReference>
<dbReference type="Proteomes" id="UP000231134">
    <property type="component" value="Unassembled WGS sequence"/>
</dbReference>
<dbReference type="InterPro" id="IPR001387">
    <property type="entry name" value="Cro/C1-type_HTH"/>
</dbReference>
<keyword evidence="1" id="KW-0175">Coiled coil</keyword>
<reference evidence="3 4" key="1">
    <citation type="submission" date="2017-11" db="EMBL/GenBank/DDBJ databases">
        <title>Animal gut microbial communities from fecal samples from Wisconsin, USA.</title>
        <authorList>
            <person name="Neumann A."/>
        </authorList>
    </citation>
    <scope>NUCLEOTIDE SEQUENCE [LARGE SCALE GENOMIC DNA]</scope>
    <source>
        <strain evidence="3 4">UWS3</strain>
    </source>
</reference>
<protein>
    <submittedName>
        <fullName evidence="3">Helix-turn-helix protein</fullName>
    </submittedName>
</protein>
<evidence type="ECO:0000313" key="4">
    <source>
        <dbReference type="Proteomes" id="UP000231134"/>
    </source>
</evidence>
<gene>
    <name evidence="3" type="ORF">BGX16_1922</name>
</gene>
<evidence type="ECO:0000256" key="1">
    <source>
        <dbReference type="SAM" id="Coils"/>
    </source>
</evidence>
<dbReference type="SUPFAM" id="SSF47413">
    <property type="entry name" value="lambda repressor-like DNA-binding domains"/>
    <property type="match status" value="1"/>
</dbReference>
<evidence type="ECO:0000313" key="3">
    <source>
        <dbReference type="EMBL" id="PJJ41915.1"/>
    </source>
</evidence>
<dbReference type="InterPro" id="IPR010982">
    <property type="entry name" value="Lambda_DNA-bd_dom_sf"/>
</dbReference>
<evidence type="ECO:0000259" key="2">
    <source>
        <dbReference type="PROSITE" id="PS50943"/>
    </source>
</evidence>
<dbReference type="AlphaFoldDB" id="A0A2M9A875"/>
<dbReference type="OrthoDB" id="9812960at2"/>
<comment type="caution">
    <text evidence="3">The sequence shown here is derived from an EMBL/GenBank/DDBJ whole genome shotgun (WGS) entry which is preliminary data.</text>
</comment>
<feature type="domain" description="HTH cro/C1-type" evidence="2">
    <location>
        <begin position="11"/>
        <end position="69"/>
    </location>
</feature>
<dbReference type="RefSeq" id="WP_100426819.1">
    <property type="nucleotide sequence ID" value="NZ_PGEX01000001.1"/>
</dbReference>
<name>A0A2M9A875_9BACT</name>
<dbReference type="EMBL" id="PGEX01000001">
    <property type="protein sequence ID" value="PJJ41915.1"/>
    <property type="molecule type" value="Genomic_DNA"/>
</dbReference>
<keyword evidence="4" id="KW-1185">Reference proteome</keyword>
<dbReference type="Gene3D" id="1.10.260.40">
    <property type="entry name" value="lambda repressor-like DNA-binding domains"/>
    <property type="match status" value="1"/>
</dbReference>
<dbReference type="GO" id="GO:0003677">
    <property type="term" value="F:DNA binding"/>
    <property type="evidence" value="ECO:0007669"/>
    <property type="project" value="InterPro"/>
</dbReference>
<sequence>MKTLDSFGSYISEKRRERGLSLRRFAELIGKAPSYVCDIEKGKKNPVEKDFLEKIANVLNLLENEKNKLFDLSANARRDVAPTDLTEYIKATPLAAIALRSAKSSKITDEQWRKIIDIIQKVK</sequence>
<accession>A0A2M9A875</accession>
<proteinExistence type="predicted"/>
<dbReference type="Pfam" id="PF01381">
    <property type="entry name" value="HTH_3"/>
    <property type="match status" value="1"/>
</dbReference>